<dbReference type="RefSeq" id="WP_075727022.1">
    <property type="nucleotide sequence ID" value="NZ_CP009245.1"/>
</dbReference>
<evidence type="ECO:0000313" key="3">
    <source>
        <dbReference type="Proteomes" id="UP000185478"/>
    </source>
</evidence>
<keyword evidence="1" id="KW-1133">Transmembrane helix</keyword>
<keyword evidence="1" id="KW-0472">Membrane</keyword>
<gene>
    <name evidence="2" type="ORF">CAQU_09125</name>
</gene>
<keyword evidence="1" id="KW-0812">Transmembrane</keyword>
<reference evidence="2 3" key="1">
    <citation type="submission" date="2014-08" db="EMBL/GenBank/DDBJ databases">
        <title>Complete genome sequence of Corynebacterium aquilae S-613T(T) (=DSM 44791(T)), isolated from the choana of a healthy golden eagle.</title>
        <authorList>
            <person name="Ruckert C."/>
            <person name="Albersmeier A."/>
            <person name="Winkler A."/>
            <person name="Kalinowski J."/>
        </authorList>
    </citation>
    <scope>NUCLEOTIDE SEQUENCE [LARGE SCALE GENOMIC DNA]</scope>
    <source>
        <strain evidence="2 3">S-613</strain>
    </source>
</reference>
<feature type="transmembrane region" description="Helical" evidence="1">
    <location>
        <begin position="21"/>
        <end position="44"/>
    </location>
</feature>
<keyword evidence="3" id="KW-1185">Reference proteome</keyword>
<dbReference type="AlphaFoldDB" id="A0A1L7CH79"/>
<evidence type="ECO:0000256" key="1">
    <source>
        <dbReference type="SAM" id="Phobius"/>
    </source>
</evidence>
<dbReference type="EMBL" id="CP009245">
    <property type="protein sequence ID" value="APT85207.1"/>
    <property type="molecule type" value="Genomic_DNA"/>
</dbReference>
<proteinExistence type="predicted"/>
<evidence type="ECO:0000313" key="2">
    <source>
        <dbReference type="EMBL" id="APT85207.1"/>
    </source>
</evidence>
<dbReference type="OrthoDB" id="4559844at2"/>
<dbReference type="STRING" id="1431546.CAQU_09125"/>
<protein>
    <submittedName>
        <fullName evidence="2">Uncharacterized protein</fullName>
    </submittedName>
</protein>
<dbReference type="Proteomes" id="UP000185478">
    <property type="component" value="Chromosome"/>
</dbReference>
<sequence length="102" mass="11160">MRDQFIAILDGIAQWLTGLPLVWQTIVVVLTAIPMCAILAIVLLRAIDVAGALTYKWFNPGHTTAERVRLIPARKVTKGHKPAAETRVVINTPPVGPEEPTQ</sequence>
<name>A0A1L7CH79_9CORY</name>
<accession>A0A1L7CH79</accession>
<dbReference type="KEGG" id="caqu:CAQU_09125"/>
<organism evidence="2 3">
    <name type="scientific">Corynebacterium aquilae DSM 44791</name>
    <dbReference type="NCBI Taxonomy" id="1431546"/>
    <lineage>
        <taxon>Bacteria</taxon>
        <taxon>Bacillati</taxon>
        <taxon>Actinomycetota</taxon>
        <taxon>Actinomycetes</taxon>
        <taxon>Mycobacteriales</taxon>
        <taxon>Corynebacteriaceae</taxon>
        <taxon>Corynebacterium</taxon>
    </lineage>
</organism>